<feature type="transmembrane region" description="Helical" evidence="1">
    <location>
        <begin position="81"/>
        <end position="102"/>
    </location>
</feature>
<feature type="transmembrane region" description="Helical" evidence="1">
    <location>
        <begin position="45"/>
        <end position="61"/>
    </location>
</feature>
<evidence type="ECO:0000256" key="1">
    <source>
        <dbReference type="SAM" id="Phobius"/>
    </source>
</evidence>
<sequence>MNNVFREPAEPFTFFGYSDFLILIIINLILYVLLTKQLLKLTRKVKIVVGIFFLIIIPLISTKIELSNVHNKFQIVDGFNVLYILLKIPVWWIIGILNIYIIRIKMKNYC</sequence>
<evidence type="ECO:0000313" key="3">
    <source>
        <dbReference type="Proteomes" id="UP000184108"/>
    </source>
</evidence>
<evidence type="ECO:0000313" key="2">
    <source>
        <dbReference type="EMBL" id="SHG50398.1"/>
    </source>
</evidence>
<accession>A0A1M5KCC8</accession>
<proteinExistence type="predicted"/>
<dbReference type="Proteomes" id="UP000184108">
    <property type="component" value="Unassembled WGS sequence"/>
</dbReference>
<gene>
    <name evidence="2" type="ORF">SAMN02787073_4326</name>
</gene>
<organism evidence="2 3">
    <name type="scientific">Chryseobacterium vrystaatense</name>
    <dbReference type="NCBI Taxonomy" id="307480"/>
    <lineage>
        <taxon>Bacteria</taxon>
        <taxon>Pseudomonadati</taxon>
        <taxon>Bacteroidota</taxon>
        <taxon>Flavobacteriia</taxon>
        <taxon>Flavobacteriales</taxon>
        <taxon>Weeksellaceae</taxon>
        <taxon>Chryseobacterium group</taxon>
        <taxon>Chryseobacterium</taxon>
    </lineage>
</organism>
<reference evidence="3" key="1">
    <citation type="submission" date="2016-11" db="EMBL/GenBank/DDBJ databases">
        <authorList>
            <person name="Varghese N."/>
            <person name="Submissions S."/>
        </authorList>
    </citation>
    <scope>NUCLEOTIDE SEQUENCE [LARGE SCALE GENOMIC DNA]</scope>
    <source>
        <strain evidence="3">YR203</strain>
    </source>
</reference>
<keyword evidence="1" id="KW-1133">Transmembrane helix</keyword>
<keyword evidence="1" id="KW-0812">Transmembrane</keyword>
<dbReference type="EMBL" id="FQVE01000006">
    <property type="protein sequence ID" value="SHG50398.1"/>
    <property type="molecule type" value="Genomic_DNA"/>
</dbReference>
<feature type="transmembrane region" description="Helical" evidence="1">
    <location>
        <begin position="12"/>
        <end position="33"/>
    </location>
</feature>
<name>A0A1M5KCC8_9FLAO</name>
<keyword evidence="1" id="KW-0472">Membrane</keyword>
<dbReference type="AlphaFoldDB" id="A0A1M5KCC8"/>
<protein>
    <submittedName>
        <fullName evidence="2">Uncharacterized protein</fullName>
    </submittedName>
</protein>